<dbReference type="GO" id="GO:0005737">
    <property type="term" value="C:cytoplasm"/>
    <property type="evidence" value="ECO:0007669"/>
    <property type="project" value="TreeGrafter"/>
</dbReference>
<dbReference type="AlphaFoldDB" id="A0A6A6ZR20"/>
<sequence length="362" mass="38201">MTNATTYDIPKTCKAGVVVNEGPNFKLEVEDVPVPEPGPNDVLIKLNTTGICYSDIHYMLGDLPLPAMSVFGVRSPGHEGAGVVVKIGSNVSNWKVGERAGIKPAYDACFNCELCWTGKETYCDESPQIGLQFPGSYQQYVLSPARYTQRIPAGVDDFIAGPIMCSGSTIYCSLKESGLKPGDWAVFPGAGGGVGHMGVQLAKAMGMRVVGVDGGDEKKDLCMKLGCEAFVDFTQIKDVAEEVVKICDGKGAHGIFVTATSGSAYASAPMMARIGGRIMCIGLPPAGTAFAGADPLLMVGKNLHVIGTKVGSLYDTTKALEFAAQGKLKPIYEVFPLAKMPDAVEKLRSGKVAGRLVVDFNS</sequence>
<keyword evidence="4 7" id="KW-0862">Zinc</keyword>
<dbReference type="GO" id="GO:0004022">
    <property type="term" value="F:alcohol dehydrogenase (NAD+) activity"/>
    <property type="evidence" value="ECO:0007669"/>
    <property type="project" value="TreeGrafter"/>
</dbReference>
<keyword evidence="10" id="KW-1185">Reference proteome</keyword>
<proteinExistence type="inferred from homology"/>
<dbReference type="InterPro" id="IPR036291">
    <property type="entry name" value="NAD(P)-bd_dom_sf"/>
</dbReference>
<evidence type="ECO:0000256" key="2">
    <source>
        <dbReference type="ARBA" id="ARBA00008072"/>
    </source>
</evidence>
<dbReference type="InterPro" id="IPR002328">
    <property type="entry name" value="ADH_Zn_CS"/>
</dbReference>
<evidence type="ECO:0000256" key="7">
    <source>
        <dbReference type="RuleBase" id="RU361277"/>
    </source>
</evidence>
<dbReference type="FunFam" id="3.40.50.720:FF:000039">
    <property type="entry name" value="Alcohol dehydrogenase AdhP"/>
    <property type="match status" value="1"/>
</dbReference>
<dbReference type="PROSITE" id="PS00059">
    <property type="entry name" value="ADH_ZINC"/>
    <property type="match status" value="1"/>
</dbReference>
<dbReference type="Proteomes" id="UP000799424">
    <property type="component" value="Unassembled WGS sequence"/>
</dbReference>
<dbReference type="Gene3D" id="3.40.50.720">
    <property type="entry name" value="NAD(P)-binding Rossmann-like Domain"/>
    <property type="match status" value="1"/>
</dbReference>
<protein>
    <submittedName>
        <fullName evidence="9">GroES-like protein</fullName>
    </submittedName>
</protein>
<dbReference type="GO" id="GO:0008270">
    <property type="term" value="F:zinc ion binding"/>
    <property type="evidence" value="ECO:0007669"/>
    <property type="project" value="InterPro"/>
</dbReference>
<evidence type="ECO:0000259" key="8">
    <source>
        <dbReference type="SMART" id="SM00829"/>
    </source>
</evidence>
<keyword evidence="6" id="KW-0520">NAD</keyword>
<dbReference type="SMART" id="SM00829">
    <property type="entry name" value="PKS_ER"/>
    <property type="match status" value="1"/>
</dbReference>
<organism evidence="9 10">
    <name type="scientific">Ophiobolus disseminans</name>
    <dbReference type="NCBI Taxonomy" id="1469910"/>
    <lineage>
        <taxon>Eukaryota</taxon>
        <taxon>Fungi</taxon>
        <taxon>Dikarya</taxon>
        <taxon>Ascomycota</taxon>
        <taxon>Pezizomycotina</taxon>
        <taxon>Dothideomycetes</taxon>
        <taxon>Pleosporomycetidae</taxon>
        <taxon>Pleosporales</taxon>
        <taxon>Pleosporineae</taxon>
        <taxon>Phaeosphaeriaceae</taxon>
        <taxon>Ophiobolus</taxon>
    </lineage>
</organism>
<dbReference type="InterPro" id="IPR020843">
    <property type="entry name" value="ER"/>
</dbReference>
<dbReference type="CDD" id="cd08297">
    <property type="entry name" value="CAD3"/>
    <property type="match status" value="1"/>
</dbReference>
<dbReference type="InterPro" id="IPR013149">
    <property type="entry name" value="ADH-like_C"/>
</dbReference>
<dbReference type="PANTHER" id="PTHR42940:SF1">
    <property type="entry name" value="ENOYL REDUCTASE (ER) DOMAIN-CONTAINING PROTEIN"/>
    <property type="match status" value="1"/>
</dbReference>
<accession>A0A6A6ZR20</accession>
<comment type="similarity">
    <text evidence="2 7">Belongs to the zinc-containing alcohol dehydrogenase family.</text>
</comment>
<evidence type="ECO:0000313" key="9">
    <source>
        <dbReference type="EMBL" id="KAF2823512.1"/>
    </source>
</evidence>
<evidence type="ECO:0000313" key="10">
    <source>
        <dbReference type="Proteomes" id="UP000799424"/>
    </source>
</evidence>
<evidence type="ECO:0000256" key="4">
    <source>
        <dbReference type="ARBA" id="ARBA00022833"/>
    </source>
</evidence>
<dbReference type="EMBL" id="MU006232">
    <property type="protein sequence ID" value="KAF2823512.1"/>
    <property type="molecule type" value="Genomic_DNA"/>
</dbReference>
<evidence type="ECO:0000256" key="5">
    <source>
        <dbReference type="ARBA" id="ARBA00023002"/>
    </source>
</evidence>
<dbReference type="SUPFAM" id="SSF51735">
    <property type="entry name" value="NAD(P)-binding Rossmann-fold domains"/>
    <property type="match status" value="1"/>
</dbReference>
<dbReference type="PANTHER" id="PTHR42940">
    <property type="entry name" value="ALCOHOL DEHYDROGENASE 1-RELATED"/>
    <property type="match status" value="1"/>
</dbReference>
<reference evidence="9" key="1">
    <citation type="journal article" date="2020" name="Stud. Mycol.">
        <title>101 Dothideomycetes genomes: a test case for predicting lifestyles and emergence of pathogens.</title>
        <authorList>
            <person name="Haridas S."/>
            <person name="Albert R."/>
            <person name="Binder M."/>
            <person name="Bloem J."/>
            <person name="Labutti K."/>
            <person name="Salamov A."/>
            <person name="Andreopoulos B."/>
            <person name="Baker S."/>
            <person name="Barry K."/>
            <person name="Bills G."/>
            <person name="Bluhm B."/>
            <person name="Cannon C."/>
            <person name="Castanera R."/>
            <person name="Culley D."/>
            <person name="Daum C."/>
            <person name="Ezra D."/>
            <person name="Gonzalez J."/>
            <person name="Henrissat B."/>
            <person name="Kuo A."/>
            <person name="Liang C."/>
            <person name="Lipzen A."/>
            <person name="Lutzoni F."/>
            <person name="Magnuson J."/>
            <person name="Mondo S."/>
            <person name="Nolan M."/>
            <person name="Ohm R."/>
            <person name="Pangilinan J."/>
            <person name="Park H.-J."/>
            <person name="Ramirez L."/>
            <person name="Alfaro M."/>
            <person name="Sun H."/>
            <person name="Tritt A."/>
            <person name="Yoshinaga Y."/>
            <person name="Zwiers L.-H."/>
            <person name="Turgeon B."/>
            <person name="Goodwin S."/>
            <person name="Spatafora J."/>
            <person name="Crous P."/>
            <person name="Grigoriev I."/>
        </authorList>
    </citation>
    <scope>NUCLEOTIDE SEQUENCE</scope>
    <source>
        <strain evidence="9">CBS 113818</strain>
    </source>
</reference>
<feature type="domain" description="Enoyl reductase (ER)" evidence="8">
    <location>
        <begin position="22"/>
        <end position="358"/>
    </location>
</feature>
<dbReference type="SUPFAM" id="SSF50129">
    <property type="entry name" value="GroES-like"/>
    <property type="match status" value="1"/>
</dbReference>
<evidence type="ECO:0000256" key="6">
    <source>
        <dbReference type="ARBA" id="ARBA00023027"/>
    </source>
</evidence>
<gene>
    <name evidence="9" type="ORF">CC86DRAFT_422422</name>
</gene>
<dbReference type="OrthoDB" id="1879366at2759"/>
<dbReference type="Pfam" id="PF08240">
    <property type="entry name" value="ADH_N"/>
    <property type="match status" value="1"/>
</dbReference>
<name>A0A6A6ZR20_9PLEO</name>
<evidence type="ECO:0000256" key="3">
    <source>
        <dbReference type="ARBA" id="ARBA00022723"/>
    </source>
</evidence>
<dbReference type="InterPro" id="IPR013154">
    <property type="entry name" value="ADH-like_N"/>
</dbReference>
<dbReference type="InterPro" id="IPR011032">
    <property type="entry name" value="GroES-like_sf"/>
</dbReference>
<evidence type="ECO:0000256" key="1">
    <source>
        <dbReference type="ARBA" id="ARBA00001947"/>
    </source>
</evidence>
<keyword evidence="3 7" id="KW-0479">Metal-binding</keyword>
<keyword evidence="5" id="KW-0560">Oxidoreductase</keyword>
<dbReference type="Gene3D" id="3.90.180.10">
    <property type="entry name" value="Medium-chain alcohol dehydrogenases, catalytic domain"/>
    <property type="match status" value="1"/>
</dbReference>
<comment type="cofactor">
    <cofactor evidence="1 7">
        <name>Zn(2+)</name>
        <dbReference type="ChEBI" id="CHEBI:29105"/>
    </cofactor>
</comment>
<dbReference type="Pfam" id="PF00107">
    <property type="entry name" value="ADH_zinc_N"/>
    <property type="match status" value="1"/>
</dbReference>